<dbReference type="PANTHER" id="PTHR12174:SF23">
    <property type="entry name" value="MINOR HISTOCOMPATIBILITY ANTIGEN H13"/>
    <property type="match status" value="1"/>
</dbReference>
<dbReference type="GO" id="GO:0006465">
    <property type="term" value="P:signal peptide processing"/>
    <property type="evidence" value="ECO:0007669"/>
    <property type="project" value="TreeGrafter"/>
</dbReference>
<dbReference type="GO" id="GO:0098554">
    <property type="term" value="C:cytoplasmic side of endoplasmic reticulum membrane"/>
    <property type="evidence" value="ECO:0007669"/>
    <property type="project" value="TreeGrafter"/>
</dbReference>
<name>A0A2V1AXE6_9ASCO</name>
<feature type="compositionally biased region" description="Basic and acidic residues" evidence="8">
    <location>
        <begin position="67"/>
        <end position="81"/>
    </location>
</feature>
<dbReference type="InterPro" id="IPR006639">
    <property type="entry name" value="Preselin/SPP"/>
</dbReference>
<feature type="transmembrane region" description="Helical" evidence="9">
    <location>
        <begin position="106"/>
        <end position="124"/>
    </location>
</feature>
<evidence type="ECO:0000313" key="10">
    <source>
        <dbReference type="EMBL" id="PVH22515.1"/>
    </source>
</evidence>
<keyword evidence="7 9" id="KW-0472">Membrane</keyword>
<dbReference type="STRING" id="45357.A0A2V1AXE6"/>
<dbReference type="AlphaFoldDB" id="A0A2V1AXE6"/>
<evidence type="ECO:0000256" key="2">
    <source>
        <dbReference type="ARBA" id="ARBA00006859"/>
    </source>
</evidence>
<keyword evidence="5" id="KW-0256">Endoplasmic reticulum</keyword>
<evidence type="ECO:0000256" key="6">
    <source>
        <dbReference type="ARBA" id="ARBA00022989"/>
    </source>
</evidence>
<dbReference type="Proteomes" id="UP000244309">
    <property type="component" value="Unassembled WGS sequence"/>
</dbReference>
<evidence type="ECO:0000256" key="7">
    <source>
        <dbReference type="ARBA" id="ARBA00023136"/>
    </source>
</evidence>
<proteinExistence type="inferred from homology"/>
<evidence type="ECO:0000256" key="5">
    <source>
        <dbReference type="ARBA" id="ARBA00022824"/>
    </source>
</evidence>
<feature type="transmembrane region" description="Helical" evidence="9">
    <location>
        <begin position="365"/>
        <end position="386"/>
    </location>
</feature>
<feature type="transmembrane region" description="Helical" evidence="9">
    <location>
        <begin position="245"/>
        <end position="262"/>
    </location>
</feature>
<keyword evidence="3 9" id="KW-0812">Transmembrane</keyword>
<dbReference type="GO" id="GO:0098553">
    <property type="term" value="C:lumenal side of endoplasmic reticulum membrane"/>
    <property type="evidence" value="ECO:0007669"/>
    <property type="project" value="TreeGrafter"/>
</dbReference>
<evidence type="ECO:0000256" key="3">
    <source>
        <dbReference type="ARBA" id="ARBA00022692"/>
    </source>
</evidence>
<feature type="region of interest" description="Disordered" evidence="8">
    <location>
        <begin position="62"/>
        <end position="81"/>
    </location>
</feature>
<evidence type="ECO:0000256" key="8">
    <source>
        <dbReference type="SAM" id="MobiDB-lite"/>
    </source>
</evidence>
<evidence type="ECO:0008006" key="12">
    <source>
        <dbReference type="Google" id="ProtNLM"/>
    </source>
</evidence>
<evidence type="ECO:0000313" key="11">
    <source>
        <dbReference type="Proteomes" id="UP000244309"/>
    </source>
</evidence>
<dbReference type="GeneID" id="37010414"/>
<feature type="transmembrane region" description="Helical" evidence="9">
    <location>
        <begin position="136"/>
        <end position="159"/>
    </location>
</feature>
<dbReference type="InterPro" id="IPR007369">
    <property type="entry name" value="Peptidase_A22B_SPP"/>
</dbReference>
<dbReference type="GO" id="GO:0042500">
    <property type="term" value="F:aspartic endopeptidase activity, intramembrane cleaving"/>
    <property type="evidence" value="ECO:0007669"/>
    <property type="project" value="InterPro"/>
</dbReference>
<dbReference type="VEuPathDB" id="FungiDB:CXQ85_005084"/>
<comment type="caution">
    <text evidence="10">The sequence shown here is derived from an EMBL/GenBank/DDBJ whole genome shotgun (WGS) entry which is preliminary data.</text>
</comment>
<evidence type="ECO:0000256" key="9">
    <source>
        <dbReference type="SAM" id="Phobius"/>
    </source>
</evidence>
<keyword evidence="6 9" id="KW-1133">Transmembrane helix</keyword>
<dbReference type="PANTHER" id="PTHR12174">
    <property type="entry name" value="SIGNAL PEPTIDE PEPTIDASE"/>
    <property type="match status" value="1"/>
</dbReference>
<dbReference type="EMBL" id="PKFO01000008">
    <property type="protein sequence ID" value="PVH22515.1"/>
    <property type="molecule type" value="Genomic_DNA"/>
</dbReference>
<protein>
    <recommendedName>
        <fullName evidence="12">Signal peptide peptidase</fullName>
    </recommendedName>
</protein>
<comment type="similarity">
    <text evidence="2">Belongs to the peptidase A22B family.</text>
</comment>
<dbReference type="Pfam" id="PF04258">
    <property type="entry name" value="Peptidase_A22B"/>
    <property type="match status" value="1"/>
</dbReference>
<feature type="transmembrane region" description="Helical" evidence="9">
    <location>
        <begin position="407"/>
        <end position="430"/>
    </location>
</feature>
<dbReference type="OrthoDB" id="29661at2759"/>
<feature type="transmembrane region" description="Helical" evidence="9">
    <location>
        <begin position="274"/>
        <end position="294"/>
    </location>
</feature>
<gene>
    <name evidence="10" type="ORF">CXQ85_005084</name>
</gene>
<feature type="transmembrane region" description="Helical" evidence="9">
    <location>
        <begin position="35"/>
        <end position="57"/>
    </location>
</feature>
<sequence>MPLNENSTFAELPVLDKAAVAIPHYLYATGVSEEFTAFTILAVSAISMVVIGAYATVQQPKTALDPNDDKESPLWDPSDRDGSNLLLKDAESAKDGNVETFGYKTALLMPVVSAGVLFGLDYLIRKYDVSKIVLINYYMTFVSFISAVSSLFLFTSVVARNVGYWLGLKHNSGYFIKRSRVTFSDESDLVLGAYTRIDAKAMDLSKEQLERFENFMWEKNKAHVVRLPKLKTRDQTSALVYDNRLVYIVIYSALFSTVYVFHNPQLWADYNLPTNWIINNLVASFMALNGISFMKVGNVKVAAVLLSALFLYDIYFVFKSTLMLSVATGIDIPVKIVFPRVPDALYSFSEMNSLSYKQVATPSSLLGLGDIVVPGIFAALCLRFDYHLYYKKNQLAFHKLRSIGVPKYFTAVIIAYASSLVVTISVLYIFEHGQPALLYIVPFTLAAAGSTALISREFKELWNYSEELVKYEAEKSKKDKKKNEKATVEKPIEVVATETLYEFEDLTDESDDTFLIDDESTDADADSDISDLETELTNLIRDQDVDVEFVSVEQEADVY</sequence>
<evidence type="ECO:0000256" key="1">
    <source>
        <dbReference type="ARBA" id="ARBA00004477"/>
    </source>
</evidence>
<dbReference type="RefSeq" id="XP_025343455.1">
    <property type="nucleotide sequence ID" value="XM_025488688.1"/>
</dbReference>
<accession>A0A2V1AXE6</accession>
<dbReference type="GO" id="GO:0033619">
    <property type="term" value="P:membrane protein proteolysis"/>
    <property type="evidence" value="ECO:0007669"/>
    <property type="project" value="TreeGrafter"/>
</dbReference>
<keyword evidence="4" id="KW-0378">Hydrolase</keyword>
<organism evidence="10 11">
    <name type="scientific">Candidozyma haemuli</name>
    <dbReference type="NCBI Taxonomy" id="45357"/>
    <lineage>
        <taxon>Eukaryota</taxon>
        <taxon>Fungi</taxon>
        <taxon>Dikarya</taxon>
        <taxon>Ascomycota</taxon>
        <taxon>Saccharomycotina</taxon>
        <taxon>Pichiomycetes</taxon>
        <taxon>Metschnikowiaceae</taxon>
        <taxon>Candidozyma</taxon>
    </lineage>
</organism>
<reference evidence="10 11" key="1">
    <citation type="submission" date="2017-12" db="EMBL/GenBank/DDBJ databases">
        <title>Genome Sequence of a Multidrug-Resistant Candida haemulonii Isolate from a Patient with Chronic Leg Ulcers in Israel.</title>
        <authorList>
            <person name="Chow N.A."/>
            <person name="Gade L."/>
            <person name="Batra D."/>
            <person name="Rowe L.A."/>
            <person name="Ben-Ami R."/>
            <person name="Loparev V.N."/>
            <person name="Litvintseva A.P."/>
        </authorList>
    </citation>
    <scope>NUCLEOTIDE SEQUENCE [LARGE SCALE GENOMIC DNA]</scope>
    <source>
        <strain evidence="10 11">B11899</strain>
    </source>
</reference>
<feature type="transmembrane region" description="Helical" evidence="9">
    <location>
        <begin position="301"/>
        <end position="318"/>
    </location>
</feature>
<dbReference type="SMART" id="SM00730">
    <property type="entry name" value="PSN"/>
    <property type="match status" value="1"/>
</dbReference>
<comment type="subcellular location">
    <subcellularLocation>
        <location evidence="1">Endoplasmic reticulum membrane</location>
        <topology evidence="1">Multi-pass membrane protein</topology>
    </subcellularLocation>
</comment>
<feature type="transmembrane region" description="Helical" evidence="9">
    <location>
        <begin position="436"/>
        <end position="454"/>
    </location>
</feature>
<evidence type="ECO:0000256" key="4">
    <source>
        <dbReference type="ARBA" id="ARBA00022801"/>
    </source>
</evidence>
<keyword evidence="11" id="KW-1185">Reference proteome</keyword>